<reference evidence="4" key="1">
    <citation type="submission" date="2022-01" db="EMBL/GenBank/DDBJ databases">
        <authorList>
            <person name="Braso-Vives M."/>
        </authorList>
    </citation>
    <scope>NUCLEOTIDE SEQUENCE</scope>
</reference>
<dbReference type="Gene3D" id="2.60.120.260">
    <property type="entry name" value="Galactose-binding domain-like"/>
    <property type="match status" value="8"/>
</dbReference>
<dbReference type="SUPFAM" id="SSF49785">
    <property type="entry name" value="Galactose-binding domain-like"/>
    <property type="match status" value="8"/>
</dbReference>
<evidence type="ECO:0000256" key="2">
    <source>
        <dbReference type="SAM" id="MobiDB-lite"/>
    </source>
</evidence>
<evidence type="ECO:0000313" key="5">
    <source>
        <dbReference type="Proteomes" id="UP000838412"/>
    </source>
</evidence>
<proteinExistence type="inferred from homology"/>
<evidence type="ECO:0000256" key="1">
    <source>
        <dbReference type="ARBA" id="ARBA00010241"/>
    </source>
</evidence>
<protein>
    <submittedName>
        <fullName evidence="4">NRP2 protein</fullName>
    </submittedName>
</protein>
<dbReference type="InterPro" id="IPR000421">
    <property type="entry name" value="FA58C"/>
</dbReference>
<feature type="domain" description="F5/8 type C" evidence="3">
    <location>
        <begin position="1451"/>
        <end position="1598"/>
    </location>
</feature>
<feature type="compositionally biased region" description="Acidic residues" evidence="2">
    <location>
        <begin position="768"/>
        <end position="801"/>
    </location>
</feature>
<feature type="domain" description="F5/8 type C" evidence="3">
    <location>
        <begin position="1794"/>
        <end position="1942"/>
    </location>
</feature>
<feature type="compositionally biased region" description="Acidic residues" evidence="2">
    <location>
        <begin position="742"/>
        <end position="761"/>
    </location>
</feature>
<feature type="domain" description="F5/8 type C" evidence="3">
    <location>
        <begin position="1131"/>
        <end position="1285"/>
    </location>
</feature>
<sequence>MPPALPVAPQPQLPAAVAVQPAVPRPQQLGIPPRNRPSQPGGVNLLIGDANHPGSAIGQLLTSGNLPDGINLVIGPNSGQPAFPGANGGPRKGKQIINNQITVLDSDGGCGGCAGEGAPQIINNQIIAFKGHRPRPAQQPWAGIGRKPIPVPQQPAVGIVPGTKVEELEEILEDLVGRPGVSISEVSSGESTEESTEEEQEEIEEAQEEAEDLQDDVGEGADDILDAVQADNTEAVEDMTEDLAEKVDDLEKVFEEGGIDSDRVVDLQEETMEAIENVQSAMEDGTEEEKEEAAAALVEVVEELEEAEEEAQEQQVVEAAADVVDDTADDILEAVQTDDSSAVEELAETLEEKFEDLTENMEEAGVDNEEVVKLEEDFEEAIDEVKSAMEDGTSEEQEEAAAELVEAAAELKETQEEVQEQQEVEAAAEVVEETQDELTETLDNVDEVLEEGTQEEKEEVAEELAENVDTLFDQIRDADVDSETVERVEEELQEQVDALAEAVRTEDTAAQVEIQETIQETVQEVEEAVEEAQETQETEAAAEDVEETQDELTETLDNVDEVLEEGTQEEKEEVAEELAEDVDTLFEEIKNADVDSETVERVQEELQEQVDALAEAVRTEDTAAQVEIQETIQETVQEVEEAVEEAQETQETEAAAEDVEETQDELTETLDNVDEVLEEGTQEEKEEVAEELAENVDTLFEEIKDADVDSETVVEAQEELQERVDAFEEAVRSGDTAAQVEIQEEIQEAVEEVEEAVEEVQETQAAAEGDETGEESEESEESEEEPEEEEPEEEEPEEEGETVSVIESIPQAAFTASSTLDERHSSFYATIGKTYEDGTAAFWAPATDDVNQYLQLDMGQPTQLSTVETQGAAGRFVSTYYLRYSLDGVTWTTYKGEDGEDMVFTGNSDDSGTQSTKLSRTILCRYLRFSPLTWGSGGIAFRVNTKITSTSSKTFAYYLLNKFQRTENRQFIAVGSALPDSSFTASSNLDDTHTPQFARIGMTMPDGSPGFWAPATDGTDQYLQVDMTEPTTLQGVMVQGALTRFVTKFTVQYSMDGTEFQPVTDDSGEAYVFTGNTDGNAPSIQPAPAEFTCRYIRFFPMEWSPGGIAFRINTLLSTTAAKTFTLLHKTTTQVTEGETVSVIESIPEEAFTASSTLDERHSSFYATIGKTYEDGTAAFWAPATDDVNQYLQLDMGQPTQLSTVETQGAAGRFVSTYYLRYSLDGVTWTTYKGDDGEDMVFTGNSDDSGTQSINLSRTILCRYLRFSPLTWGSGGIGFRVNTKITSKFIAVGSALPDSSFTASSNLDDTHTPQYARIGMTMPDGSPGFWAPATDGTDQYLQVDMTEPTTLQGVMVQGALTRFVTKFTVQYSMDGTEFQPVTDDSGEAYVFTGNTDGNAPSIQPAPAEFTCRYIRFFPMEWSPGGIAFRINILLSTTAARTFTLLHKTTTQVTQRELVSAGRALPDASFTTSSSKDEAHSAHFANLGKIVQDGTAHYWQPATDQAGEYVQVDFTQPLEFGGLVTKGGGTGWLTNIQLKYSMDGEQWTTYDKIITGNTDADSQNVQPLAAPITCRYIQLVTVDGGWSGTGIGFRFDVLITKTSAASFTRLQQAGSSATTTQQRELVSAGRALPDASFTTSSSKDEAHSAHFANLGKIVQDGTAHYWQPATDQAGEYVQVDFTQPLEFGGLVTKGGGTGWLTNIQLKYSMDGEQWTTYDKTITGNTDADGQNVQPLAAPITCRYIQLVTVDGGWGGTGIGLRFDVLITKTSAASFTQLQQAGSATVQHKTITAAMQEKLRAFVSIGNFIPDASFTASSELDADHSAVSGNLGKEVQDGTKLFWAPSTDQAGEYLQIDLTQPIEVRGVATKGGGGRWLTKMKVQHSMDGEAWTDYAEEIAGNTDGEGQNLQPFGEDGFTCRYMRFLTVAGGWSAGGAGLRVSPLVRTAVAKLYVKAMRQHMESSMTSSSSSQAFMSIGNLIPDASFTASSELDADHSAVHGNLGKEVQDGTEHFWAPSTDQAGEYLQFDLIQPIEIRGIATKGRGNRWLTKMKVQHSMDGEAWTDYAEEVTGNTDGEGQNLQPFATGFTCRYLRIMTVAGGWSAGGAGLRASPLVTSAVGKAYLKAMQAHMQSSMTHSSSSSSSQTLDCAKWSEWLAGLMAGPQGSMVPQLAQSCKPVWCKDPAFAEAHAELKEQTCAGGKKREVVEKLRSLLEKIQAKREMENSPHVQKYRAEKKAVAEPVQKRLEKEHNLLDLLQTLIN</sequence>
<feature type="domain" description="F5/8 type C" evidence="3">
    <location>
        <begin position="1286"/>
        <end position="1434"/>
    </location>
</feature>
<dbReference type="Gene3D" id="1.20.1480.30">
    <property type="entry name" value="Designed four-helix bundle protein"/>
    <property type="match status" value="1"/>
</dbReference>
<feature type="region of interest" description="Disordered" evidence="2">
    <location>
        <begin position="729"/>
        <end position="804"/>
    </location>
</feature>
<feature type="compositionally biased region" description="Low complexity" evidence="2">
    <location>
        <begin position="180"/>
        <end position="190"/>
    </location>
</feature>
<keyword evidence="5" id="KW-1185">Reference proteome</keyword>
<gene>
    <name evidence="4" type="primary">NRP2</name>
    <name evidence="4" type="ORF">BLAG_LOCUS1938</name>
</gene>
<dbReference type="CDD" id="cd00057">
    <property type="entry name" value="FA58C"/>
    <property type="match status" value="4"/>
</dbReference>
<evidence type="ECO:0000313" key="4">
    <source>
        <dbReference type="EMBL" id="CAH1233078.1"/>
    </source>
</evidence>
<dbReference type="Proteomes" id="UP000838412">
    <property type="component" value="Chromosome 1"/>
</dbReference>
<feature type="region of interest" description="Disordered" evidence="2">
    <location>
        <begin position="644"/>
        <end position="666"/>
    </location>
</feature>
<dbReference type="PROSITE" id="PS50022">
    <property type="entry name" value="FA58C_3"/>
    <property type="match status" value="8"/>
</dbReference>
<dbReference type="FunFam" id="2.60.120.260:FF:000016">
    <property type="entry name" value="Contactin-associated protein-like 4 isoform 1"/>
    <property type="match status" value="2"/>
</dbReference>
<dbReference type="InterPro" id="IPR008979">
    <property type="entry name" value="Galactose-bd-like_sf"/>
</dbReference>
<feature type="region of interest" description="Disordered" evidence="2">
    <location>
        <begin position="25"/>
        <end position="44"/>
    </location>
</feature>
<dbReference type="Pfam" id="PF00754">
    <property type="entry name" value="F5_F8_type_C"/>
    <property type="match status" value="8"/>
</dbReference>
<feature type="domain" description="F5/8 type C" evidence="3">
    <location>
        <begin position="966"/>
        <end position="1117"/>
    </location>
</feature>
<organism evidence="4 5">
    <name type="scientific">Branchiostoma lanceolatum</name>
    <name type="common">Common lancelet</name>
    <name type="synonym">Amphioxus lanceolatum</name>
    <dbReference type="NCBI Taxonomy" id="7740"/>
    <lineage>
        <taxon>Eukaryota</taxon>
        <taxon>Metazoa</taxon>
        <taxon>Chordata</taxon>
        <taxon>Cephalochordata</taxon>
        <taxon>Leptocardii</taxon>
        <taxon>Amphioxiformes</taxon>
        <taxon>Branchiostomatidae</taxon>
        <taxon>Branchiostoma</taxon>
    </lineage>
</organism>
<feature type="region of interest" description="Disordered" evidence="2">
    <location>
        <begin position="179"/>
        <end position="226"/>
    </location>
</feature>
<dbReference type="PANTHER" id="PTHR24543:SF291">
    <property type="entry name" value="SMOKE ALARM, ISOFORM D"/>
    <property type="match status" value="1"/>
</dbReference>
<accession>A0A8J9WDX7</accession>
<comment type="similarity">
    <text evidence="1">Belongs to the neurexin family.</text>
</comment>
<dbReference type="SUPFAM" id="SSF48371">
    <property type="entry name" value="ARM repeat"/>
    <property type="match status" value="1"/>
</dbReference>
<name>A0A8J9WDX7_BRALA</name>
<dbReference type="PANTHER" id="PTHR24543">
    <property type="entry name" value="MULTICOPPER OXIDASE-RELATED"/>
    <property type="match status" value="1"/>
</dbReference>
<dbReference type="SMART" id="SM00231">
    <property type="entry name" value="FA58C"/>
    <property type="match status" value="6"/>
</dbReference>
<dbReference type="OrthoDB" id="6105840at2759"/>
<evidence type="ECO:0000259" key="3">
    <source>
        <dbReference type="PROSITE" id="PS50022"/>
    </source>
</evidence>
<feature type="domain" description="F5/8 type C" evidence="3">
    <location>
        <begin position="1618"/>
        <end position="1765"/>
    </location>
</feature>
<dbReference type="EMBL" id="OV696686">
    <property type="protein sequence ID" value="CAH1233078.1"/>
    <property type="molecule type" value="Genomic_DNA"/>
</dbReference>
<dbReference type="InterPro" id="IPR016024">
    <property type="entry name" value="ARM-type_fold"/>
</dbReference>
<feature type="domain" description="F5/8 type C" evidence="3">
    <location>
        <begin position="1964"/>
        <end position="2098"/>
    </location>
</feature>
<feature type="domain" description="F5/8 type C" evidence="3">
    <location>
        <begin position="793"/>
        <end position="948"/>
    </location>
</feature>
<feature type="compositionally biased region" description="Acidic residues" evidence="2">
    <location>
        <begin position="191"/>
        <end position="225"/>
    </location>
</feature>